<reference evidence="2 3" key="2">
    <citation type="journal article" date="2013" name="Plant Cell Physiol.">
        <title>Rice Annotation Project Database (RAP-DB): an integrative and interactive database for rice genomics.</title>
        <authorList>
            <person name="Sakai H."/>
            <person name="Lee S.S."/>
            <person name="Tanaka T."/>
            <person name="Numa H."/>
            <person name="Kim J."/>
            <person name="Kawahara Y."/>
            <person name="Wakimoto H."/>
            <person name="Yang C.C."/>
            <person name="Iwamoto M."/>
            <person name="Abe T."/>
            <person name="Yamada Y."/>
            <person name="Muto A."/>
            <person name="Inokuchi H."/>
            <person name="Ikemura T."/>
            <person name="Matsumoto T."/>
            <person name="Sasaki T."/>
            <person name="Itoh T."/>
        </authorList>
    </citation>
    <scope>NUCLEOTIDE SEQUENCE [LARGE SCALE GENOMIC DNA]</scope>
    <source>
        <strain evidence="3">cv. Nipponbare</strain>
    </source>
</reference>
<name>A0A0P0W494_ORYSJ</name>
<feature type="compositionally biased region" description="Basic residues" evidence="1">
    <location>
        <begin position="50"/>
        <end position="67"/>
    </location>
</feature>
<feature type="region of interest" description="Disordered" evidence="1">
    <location>
        <begin position="100"/>
        <end position="139"/>
    </location>
</feature>
<dbReference type="AlphaFoldDB" id="A0A0P0W494"/>
<dbReference type="PaxDb" id="39947-A0A0P0W494"/>
<proteinExistence type="predicted"/>
<reference evidence="2 3" key="3">
    <citation type="journal article" date="2013" name="Rice">
        <title>Improvement of the Oryza sativa Nipponbare reference genome using next generation sequence and optical map data.</title>
        <authorList>
            <person name="Kawahara Y."/>
            <person name="de la Bastide M."/>
            <person name="Hamilton J.P."/>
            <person name="Kanamori H."/>
            <person name="McCombie W.R."/>
            <person name="Ouyang S."/>
            <person name="Schwartz D.C."/>
            <person name="Tanaka T."/>
            <person name="Wu J."/>
            <person name="Zhou S."/>
            <person name="Childs K.L."/>
            <person name="Davidson R.M."/>
            <person name="Lin H."/>
            <person name="Quesada-Ocampo L."/>
            <person name="Vaillancourt B."/>
            <person name="Sakai H."/>
            <person name="Lee S.S."/>
            <person name="Kim J."/>
            <person name="Numa H."/>
            <person name="Itoh T."/>
            <person name="Buell C.R."/>
            <person name="Matsumoto T."/>
        </authorList>
    </citation>
    <scope>NUCLEOTIDE SEQUENCE [LARGE SCALE GENOMIC DNA]</scope>
    <source>
        <strain evidence="3">cv. Nipponbare</strain>
    </source>
</reference>
<feature type="compositionally biased region" description="Low complexity" evidence="1">
    <location>
        <begin position="68"/>
        <end position="80"/>
    </location>
</feature>
<evidence type="ECO:0000256" key="1">
    <source>
        <dbReference type="SAM" id="MobiDB-lite"/>
    </source>
</evidence>
<dbReference type="InParanoid" id="A0A0P0W494"/>
<dbReference type="Gramene" id="Os03t0796700-00">
    <property type="protein sequence ID" value="Os03t0796700-00"/>
    <property type="gene ID" value="Os03g0796700"/>
</dbReference>
<sequence>HYTKALRNPARNPTPQKTRAPRLTQPPTKQEPRSGNRILTRALARPARGLPRRPRRAKPAPPRRSRRPTAPSPRLSQAPPRLHHHHHLLLLLPDLRPHEQARHPRRPQCGEGEHQWPTSAAAASTANPRAKDPANEQQPATRAGIRGLGFWENGCGVCFHGKELEIGDDDDEVSGWEEANLGGRRSSDARVASLPYLSGHLFFFSFISRDLD</sequence>
<dbReference type="EMBL" id="AP014959">
    <property type="protein sequence ID" value="BAS86845.1"/>
    <property type="molecule type" value="Genomic_DNA"/>
</dbReference>
<evidence type="ECO:0000313" key="3">
    <source>
        <dbReference type="Proteomes" id="UP000059680"/>
    </source>
</evidence>
<organism evidence="2 3">
    <name type="scientific">Oryza sativa subsp. japonica</name>
    <name type="common">Rice</name>
    <dbReference type="NCBI Taxonomy" id="39947"/>
    <lineage>
        <taxon>Eukaryota</taxon>
        <taxon>Viridiplantae</taxon>
        <taxon>Streptophyta</taxon>
        <taxon>Embryophyta</taxon>
        <taxon>Tracheophyta</taxon>
        <taxon>Spermatophyta</taxon>
        <taxon>Magnoliopsida</taxon>
        <taxon>Liliopsida</taxon>
        <taxon>Poales</taxon>
        <taxon>Poaceae</taxon>
        <taxon>BOP clade</taxon>
        <taxon>Oryzoideae</taxon>
        <taxon>Oryzeae</taxon>
        <taxon>Oryzinae</taxon>
        <taxon>Oryza</taxon>
        <taxon>Oryza sativa</taxon>
    </lineage>
</organism>
<gene>
    <name evidence="2" type="ordered locus">Os03g0796700</name>
    <name evidence="2" type="ORF">OSNPB_030796700</name>
</gene>
<accession>A0A0P0W494</accession>
<feature type="region of interest" description="Disordered" evidence="1">
    <location>
        <begin position="1"/>
        <end position="82"/>
    </location>
</feature>
<keyword evidence="3" id="KW-1185">Reference proteome</keyword>
<evidence type="ECO:0000313" key="2">
    <source>
        <dbReference type="EMBL" id="BAS86845.1"/>
    </source>
</evidence>
<reference evidence="3" key="1">
    <citation type="journal article" date="2005" name="Nature">
        <title>The map-based sequence of the rice genome.</title>
        <authorList>
            <consortium name="International rice genome sequencing project (IRGSP)"/>
            <person name="Matsumoto T."/>
            <person name="Wu J."/>
            <person name="Kanamori H."/>
            <person name="Katayose Y."/>
            <person name="Fujisawa M."/>
            <person name="Namiki N."/>
            <person name="Mizuno H."/>
            <person name="Yamamoto K."/>
            <person name="Antonio B.A."/>
            <person name="Baba T."/>
            <person name="Sakata K."/>
            <person name="Nagamura Y."/>
            <person name="Aoki H."/>
            <person name="Arikawa K."/>
            <person name="Arita K."/>
            <person name="Bito T."/>
            <person name="Chiden Y."/>
            <person name="Fujitsuka N."/>
            <person name="Fukunaka R."/>
            <person name="Hamada M."/>
            <person name="Harada C."/>
            <person name="Hayashi A."/>
            <person name="Hijishita S."/>
            <person name="Honda M."/>
            <person name="Hosokawa S."/>
            <person name="Ichikawa Y."/>
            <person name="Idonuma A."/>
            <person name="Iijima M."/>
            <person name="Ikeda M."/>
            <person name="Ikeno M."/>
            <person name="Ito K."/>
            <person name="Ito S."/>
            <person name="Ito T."/>
            <person name="Ito Y."/>
            <person name="Ito Y."/>
            <person name="Iwabuchi A."/>
            <person name="Kamiya K."/>
            <person name="Karasawa W."/>
            <person name="Kurita K."/>
            <person name="Katagiri S."/>
            <person name="Kikuta A."/>
            <person name="Kobayashi H."/>
            <person name="Kobayashi N."/>
            <person name="Machita K."/>
            <person name="Maehara T."/>
            <person name="Masukawa M."/>
            <person name="Mizubayashi T."/>
            <person name="Mukai Y."/>
            <person name="Nagasaki H."/>
            <person name="Nagata Y."/>
            <person name="Naito S."/>
            <person name="Nakashima M."/>
            <person name="Nakama Y."/>
            <person name="Nakamichi Y."/>
            <person name="Nakamura M."/>
            <person name="Meguro A."/>
            <person name="Negishi M."/>
            <person name="Ohta I."/>
            <person name="Ohta T."/>
            <person name="Okamoto M."/>
            <person name="Ono N."/>
            <person name="Saji S."/>
            <person name="Sakaguchi M."/>
            <person name="Sakai K."/>
            <person name="Shibata M."/>
            <person name="Shimokawa T."/>
            <person name="Song J."/>
            <person name="Takazaki Y."/>
            <person name="Terasawa K."/>
            <person name="Tsugane M."/>
            <person name="Tsuji K."/>
            <person name="Ueda S."/>
            <person name="Waki K."/>
            <person name="Yamagata H."/>
            <person name="Yamamoto M."/>
            <person name="Yamamoto S."/>
            <person name="Yamane H."/>
            <person name="Yoshiki S."/>
            <person name="Yoshihara R."/>
            <person name="Yukawa K."/>
            <person name="Zhong H."/>
            <person name="Yano M."/>
            <person name="Yuan Q."/>
            <person name="Ouyang S."/>
            <person name="Liu J."/>
            <person name="Jones K.M."/>
            <person name="Gansberger K."/>
            <person name="Moffat K."/>
            <person name="Hill J."/>
            <person name="Bera J."/>
            <person name="Fadrosh D."/>
            <person name="Jin S."/>
            <person name="Johri S."/>
            <person name="Kim M."/>
            <person name="Overton L."/>
            <person name="Reardon M."/>
            <person name="Tsitrin T."/>
            <person name="Vuong H."/>
            <person name="Weaver B."/>
            <person name="Ciecko A."/>
            <person name="Tallon L."/>
            <person name="Jackson J."/>
            <person name="Pai G."/>
            <person name="Aken S.V."/>
            <person name="Utterback T."/>
            <person name="Reidmuller S."/>
            <person name="Feldblyum T."/>
            <person name="Hsiao J."/>
            <person name="Zismann V."/>
            <person name="Iobst S."/>
            <person name="de Vazeille A.R."/>
            <person name="Buell C.R."/>
            <person name="Ying K."/>
            <person name="Li Y."/>
            <person name="Lu T."/>
            <person name="Huang Y."/>
            <person name="Zhao Q."/>
            <person name="Feng Q."/>
            <person name="Zhang L."/>
            <person name="Zhu J."/>
            <person name="Weng Q."/>
            <person name="Mu J."/>
            <person name="Lu Y."/>
            <person name="Fan D."/>
            <person name="Liu Y."/>
            <person name="Guan J."/>
            <person name="Zhang Y."/>
            <person name="Yu S."/>
            <person name="Liu X."/>
            <person name="Zhang Y."/>
            <person name="Hong G."/>
            <person name="Han B."/>
            <person name="Choisne N."/>
            <person name="Demange N."/>
            <person name="Orjeda G."/>
            <person name="Samain S."/>
            <person name="Cattolico L."/>
            <person name="Pelletier E."/>
            <person name="Couloux A."/>
            <person name="Segurens B."/>
            <person name="Wincker P."/>
            <person name="D'Hont A."/>
            <person name="Scarpelli C."/>
            <person name="Weissenbach J."/>
            <person name="Salanoubat M."/>
            <person name="Quetier F."/>
            <person name="Yu Y."/>
            <person name="Kim H.R."/>
            <person name="Rambo T."/>
            <person name="Currie J."/>
            <person name="Collura K."/>
            <person name="Luo M."/>
            <person name="Yang T."/>
            <person name="Ammiraju J.S.S."/>
            <person name="Engler F."/>
            <person name="Soderlund C."/>
            <person name="Wing R.A."/>
            <person name="Palmer L.E."/>
            <person name="de la Bastide M."/>
            <person name="Spiegel L."/>
            <person name="Nascimento L."/>
            <person name="Zutavern T."/>
            <person name="O'Shaughnessy A."/>
            <person name="Dike S."/>
            <person name="Dedhia N."/>
            <person name="Preston R."/>
            <person name="Balija V."/>
            <person name="McCombie W.R."/>
            <person name="Chow T."/>
            <person name="Chen H."/>
            <person name="Chung M."/>
            <person name="Chen C."/>
            <person name="Shaw J."/>
            <person name="Wu H."/>
            <person name="Hsiao K."/>
            <person name="Chao Y."/>
            <person name="Chu M."/>
            <person name="Cheng C."/>
            <person name="Hour A."/>
            <person name="Lee P."/>
            <person name="Lin S."/>
            <person name="Lin Y."/>
            <person name="Liou J."/>
            <person name="Liu S."/>
            <person name="Hsing Y."/>
            <person name="Raghuvanshi S."/>
            <person name="Mohanty A."/>
            <person name="Bharti A.K."/>
            <person name="Gaur A."/>
            <person name="Gupta V."/>
            <person name="Kumar D."/>
            <person name="Ravi V."/>
            <person name="Vij S."/>
            <person name="Kapur A."/>
            <person name="Khurana P."/>
            <person name="Khurana P."/>
            <person name="Khurana J.P."/>
            <person name="Tyagi A.K."/>
            <person name="Gaikwad K."/>
            <person name="Singh A."/>
            <person name="Dalal V."/>
            <person name="Srivastava S."/>
            <person name="Dixit A."/>
            <person name="Pal A.K."/>
            <person name="Ghazi I.A."/>
            <person name="Yadav M."/>
            <person name="Pandit A."/>
            <person name="Bhargava A."/>
            <person name="Sureshbabu K."/>
            <person name="Batra K."/>
            <person name="Sharma T.R."/>
            <person name="Mohapatra T."/>
            <person name="Singh N.K."/>
            <person name="Messing J."/>
            <person name="Nelson A.B."/>
            <person name="Fuks G."/>
            <person name="Kavchok S."/>
            <person name="Keizer G."/>
            <person name="Linton E."/>
            <person name="Llaca V."/>
            <person name="Song R."/>
            <person name="Tanyolac B."/>
            <person name="Young S."/>
            <person name="Ho-Il K."/>
            <person name="Hahn J.H."/>
            <person name="Sangsakoo G."/>
            <person name="Vanavichit A."/>
            <person name="de Mattos Luiz.A.T."/>
            <person name="Zimmer P.D."/>
            <person name="Malone G."/>
            <person name="Dellagostin O."/>
            <person name="de Oliveira A.C."/>
            <person name="Bevan M."/>
            <person name="Bancroft I."/>
            <person name="Minx P."/>
            <person name="Cordum H."/>
            <person name="Wilson R."/>
            <person name="Cheng Z."/>
            <person name="Jin W."/>
            <person name="Jiang J."/>
            <person name="Leong S.A."/>
            <person name="Iwama H."/>
            <person name="Gojobori T."/>
            <person name="Itoh T."/>
            <person name="Niimura Y."/>
            <person name="Fujii Y."/>
            <person name="Habara T."/>
            <person name="Sakai H."/>
            <person name="Sato Y."/>
            <person name="Wilson G."/>
            <person name="Kumar K."/>
            <person name="McCouch S."/>
            <person name="Juretic N."/>
            <person name="Hoen D."/>
            <person name="Wright S."/>
            <person name="Bruskiewich R."/>
            <person name="Bureau T."/>
            <person name="Miyao A."/>
            <person name="Hirochika H."/>
            <person name="Nishikawa T."/>
            <person name="Kadowaki K."/>
            <person name="Sugiura M."/>
            <person name="Burr B."/>
            <person name="Sasaki T."/>
        </authorList>
    </citation>
    <scope>NUCLEOTIDE SEQUENCE [LARGE SCALE GENOMIC DNA]</scope>
    <source>
        <strain evidence="3">cv. Nipponbare</strain>
    </source>
</reference>
<dbReference type="Proteomes" id="UP000059680">
    <property type="component" value="Chromosome 3"/>
</dbReference>
<protein>
    <submittedName>
        <fullName evidence="2">Os03g0796700 protein</fullName>
    </submittedName>
</protein>
<feature type="non-terminal residue" evidence="2">
    <location>
        <position position="1"/>
    </location>
</feature>